<dbReference type="EMBL" id="VOQS01000005">
    <property type="protein sequence ID" value="TXC79486.1"/>
    <property type="molecule type" value="Genomic_DNA"/>
</dbReference>
<accession>A0A5C6V4R7</accession>
<feature type="compositionally biased region" description="Basic and acidic residues" evidence="1">
    <location>
        <begin position="1"/>
        <end position="30"/>
    </location>
</feature>
<keyword evidence="2" id="KW-0472">Membrane</keyword>
<dbReference type="InterPro" id="IPR012495">
    <property type="entry name" value="TadE-like_dom"/>
</dbReference>
<evidence type="ECO:0000313" key="4">
    <source>
        <dbReference type="EMBL" id="TXC79486.1"/>
    </source>
</evidence>
<feature type="transmembrane region" description="Helical" evidence="2">
    <location>
        <begin position="49"/>
        <end position="71"/>
    </location>
</feature>
<dbReference type="Proteomes" id="UP000321776">
    <property type="component" value="Unassembled WGS sequence"/>
</dbReference>
<evidence type="ECO:0000313" key="5">
    <source>
        <dbReference type="Proteomes" id="UP000321776"/>
    </source>
</evidence>
<protein>
    <submittedName>
        <fullName evidence="4">Pilus assembly protein</fullName>
    </submittedName>
</protein>
<name>A0A5C6V4R7_9BURK</name>
<feature type="domain" description="TadE-like" evidence="3">
    <location>
        <begin position="43"/>
        <end position="85"/>
    </location>
</feature>
<feature type="region of interest" description="Disordered" evidence="1">
    <location>
        <begin position="1"/>
        <end position="39"/>
    </location>
</feature>
<keyword evidence="2" id="KW-1133">Transmembrane helix</keyword>
<evidence type="ECO:0000256" key="2">
    <source>
        <dbReference type="SAM" id="Phobius"/>
    </source>
</evidence>
<proteinExistence type="predicted"/>
<gene>
    <name evidence="4" type="ORF">FRZ40_34440</name>
</gene>
<dbReference type="Pfam" id="PF07811">
    <property type="entry name" value="TadE"/>
    <property type="match status" value="1"/>
</dbReference>
<evidence type="ECO:0000259" key="3">
    <source>
        <dbReference type="Pfam" id="PF07811"/>
    </source>
</evidence>
<dbReference type="AlphaFoldDB" id="A0A5C6V4R7"/>
<keyword evidence="2" id="KW-0812">Transmembrane</keyword>
<organism evidence="4 5">
    <name type="scientific">Paraburkholderia azotifigens</name>
    <dbReference type="NCBI Taxonomy" id="2057004"/>
    <lineage>
        <taxon>Bacteria</taxon>
        <taxon>Pseudomonadati</taxon>
        <taxon>Pseudomonadota</taxon>
        <taxon>Betaproteobacteria</taxon>
        <taxon>Burkholderiales</taxon>
        <taxon>Burkholderiaceae</taxon>
        <taxon>Paraburkholderia</taxon>
    </lineage>
</organism>
<reference evidence="4 5" key="1">
    <citation type="journal article" date="2018" name="Int. J. Syst. Evol. Microbiol.">
        <title>Paraburkholderia azotifigens sp. nov., a nitrogen-fixing bacterium isolated from paddy soil.</title>
        <authorList>
            <person name="Choi G.M."/>
            <person name="Im W.T."/>
        </authorList>
    </citation>
    <scope>NUCLEOTIDE SEQUENCE [LARGE SCALE GENOMIC DNA]</scope>
    <source>
        <strain evidence="4 5">NF 2-5-3</strain>
    </source>
</reference>
<sequence>MRSHENQGDPGSKHATEGKMKQDRVSARHTDAHRRTRDASQRGAAAIEFAIVLPLLLLVVFGIVELGIALYDKAMITNASREGARAGVVLRNPKPTSQDITNVVLAYCQNYLLTFGTGNTPTVTVPSGVGGTFGTPLTVTVSYQYSGLGLGAMLSAFTGPIVMTATTIMNNE</sequence>
<comment type="caution">
    <text evidence="4">The sequence shown here is derived from an EMBL/GenBank/DDBJ whole genome shotgun (WGS) entry which is preliminary data.</text>
</comment>
<evidence type="ECO:0000256" key="1">
    <source>
        <dbReference type="SAM" id="MobiDB-lite"/>
    </source>
</evidence>